<accession>A0A523XN58</accession>
<organism evidence="2 3">
    <name type="scientific">candidate division TA06 bacterium</name>
    <dbReference type="NCBI Taxonomy" id="2250710"/>
    <lineage>
        <taxon>Bacteria</taxon>
        <taxon>Bacteria division TA06</taxon>
    </lineage>
</organism>
<gene>
    <name evidence="2" type="ORF">E3J38_05100</name>
</gene>
<feature type="transmembrane region" description="Helical" evidence="1">
    <location>
        <begin position="243"/>
        <end position="264"/>
    </location>
</feature>
<evidence type="ECO:0008006" key="4">
    <source>
        <dbReference type="Google" id="ProtNLM"/>
    </source>
</evidence>
<evidence type="ECO:0000313" key="2">
    <source>
        <dbReference type="EMBL" id="TET80720.1"/>
    </source>
</evidence>
<evidence type="ECO:0000313" key="3">
    <source>
        <dbReference type="Proteomes" id="UP000315534"/>
    </source>
</evidence>
<dbReference type="NCBIfam" id="NF037959">
    <property type="entry name" value="MFS_SpdSyn"/>
    <property type="match status" value="1"/>
</dbReference>
<reference evidence="2 3" key="1">
    <citation type="submission" date="2019-03" db="EMBL/GenBank/DDBJ databases">
        <title>Metabolic potential of uncultured bacteria and archaea associated with petroleum seepage in deep-sea sediments.</title>
        <authorList>
            <person name="Dong X."/>
            <person name="Hubert C."/>
        </authorList>
    </citation>
    <scope>NUCLEOTIDE SEQUENCE [LARGE SCALE GENOMIC DNA]</scope>
    <source>
        <strain evidence="2">E29_bin36</strain>
    </source>
</reference>
<dbReference type="Proteomes" id="UP000315534">
    <property type="component" value="Unassembled WGS sequence"/>
</dbReference>
<protein>
    <recommendedName>
        <fullName evidence="4">Spermidine synthase</fullName>
    </recommendedName>
</protein>
<feature type="transmembrane region" description="Helical" evidence="1">
    <location>
        <begin position="130"/>
        <end position="156"/>
    </location>
</feature>
<dbReference type="EMBL" id="SOIP01000307">
    <property type="protein sequence ID" value="TET80720.1"/>
    <property type="molecule type" value="Genomic_DNA"/>
</dbReference>
<evidence type="ECO:0000256" key="1">
    <source>
        <dbReference type="SAM" id="Phobius"/>
    </source>
</evidence>
<name>A0A523XN58_UNCT6</name>
<keyword evidence="1" id="KW-1133">Transmembrane helix</keyword>
<keyword evidence="1" id="KW-0812">Transmembrane</keyword>
<feature type="transmembrane region" description="Helical" evidence="1">
    <location>
        <begin position="89"/>
        <end position="110"/>
    </location>
</feature>
<feature type="transmembrane region" description="Helical" evidence="1">
    <location>
        <begin position="53"/>
        <end position="77"/>
    </location>
</feature>
<feature type="transmembrane region" description="Helical" evidence="1">
    <location>
        <begin position="177"/>
        <end position="197"/>
    </location>
</feature>
<proteinExistence type="predicted"/>
<feature type="transmembrane region" description="Helical" evidence="1">
    <location>
        <begin position="203"/>
        <end position="222"/>
    </location>
</feature>
<sequence>MSKKKPYKGEKAHAPDAPVRNPFLPLIYLSFFLSGTAGLMYEIVWMRLLTLSFGSMVFAVGAVLSSFMAGLALGNFFFGRAADTWRRPLLGYALLEAGIGLTAFLVPPLLNLARRAAIGYGGATSSFMGQALLTFGLSFIVLMIPTALMGGTLPVISRALIRRNKDVAGKVGALYSLNTFGAVLGVALAGLLILPKIGLRNTMLLAVAINLVVAVAVGILSLPLRVPVAPRSDAPTRRRLKPAYTSGLVLAFAIGFSGLASMIYEVSWSRSLALVIGSSIYAFNTMLLSFIFGIGLGSLVFALLFRKKAPSLALFSY</sequence>
<dbReference type="Gene3D" id="1.20.1250.20">
    <property type="entry name" value="MFS general substrate transporter like domains"/>
    <property type="match status" value="1"/>
</dbReference>
<feature type="non-terminal residue" evidence="2">
    <location>
        <position position="317"/>
    </location>
</feature>
<feature type="transmembrane region" description="Helical" evidence="1">
    <location>
        <begin position="21"/>
        <end position="41"/>
    </location>
</feature>
<dbReference type="InterPro" id="IPR036259">
    <property type="entry name" value="MFS_trans_sf"/>
</dbReference>
<dbReference type="SUPFAM" id="SSF103473">
    <property type="entry name" value="MFS general substrate transporter"/>
    <property type="match status" value="1"/>
</dbReference>
<comment type="caution">
    <text evidence="2">The sequence shown here is derived from an EMBL/GenBank/DDBJ whole genome shotgun (WGS) entry which is preliminary data.</text>
</comment>
<dbReference type="AlphaFoldDB" id="A0A523XN58"/>
<feature type="transmembrane region" description="Helical" evidence="1">
    <location>
        <begin position="280"/>
        <end position="305"/>
    </location>
</feature>
<keyword evidence="1" id="KW-0472">Membrane</keyword>